<dbReference type="Gene3D" id="2.60.40.10">
    <property type="entry name" value="Immunoglobulins"/>
    <property type="match status" value="1"/>
</dbReference>
<dbReference type="AlphaFoldDB" id="A0A3P9DIZ1"/>
<dbReference type="InterPro" id="IPR011162">
    <property type="entry name" value="MHC_I/II-like_Ag-recog"/>
</dbReference>
<dbReference type="Proteomes" id="UP000265160">
    <property type="component" value="LG22"/>
</dbReference>
<dbReference type="PANTHER" id="PTHR16675:SF237">
    <property type="entry name" value="MHC CLASS I ANTIGEN TRANSCRIPT VARIANT 1-RELATED"/>
    <property type="match status" value="1"/>
</dbReference>
<evidence type="ECO:0000256" key="3">
    <source>
        <dbReference type="SAM" id="Phobius"/>
    </source>
</evidence>
<dbReference type="InterPro" id="IPR050208">
    <property type="entry name" value="MHC_class-I_related"/>
</dbReference>
<dbReference type="InterPro" id="IPR007110">
    <property type="entry name" value="Ig-like_dom"/>
</dbReference>
<dbReference type="InterPro" id="IPR003597">
    <property type="entry name" value="Ig_C1-set"/>
</dbReference>
<keyword evidence="1" id="KW-0325">Glycoprotein</keyword>
<keyword evidence="7" id="KW-1185">Reference proteome</keyword>
<dbReference type="PROSITE" id="PS50835">
    <property type="entry name" value="IG_LIKE"/>
    <property type="match status" value="1"/>
</dbReference>
<dbReference type="InterPro" id="IPR036179">
    <property type="entry name" value="Ig-like_dom_sf"/>
</dbReference>
<dbReference type="SMART" id="SM00407">
    <property type="entry name" value="IGc1"/>
    <property type="match status" value="1"/>
</dbReference>
<dbReference type="FunFam" id="3.30.500.10:FF:000001">
    <property type="entry name" value="H-2 class I histocompatibility antigen, alpha chain"/>
    <property type="match status" value="1"/>
</dbReference>
<dbReference type="PANTHER" id="PTHR16675">
    <property type="entry name" value="MHC CLASS I-RELATED"/>
    <property type="match status" value="1"/>
</dbReference>
<dbReference type="InterPro" id="IPR013783">
    <property type="entry name" value="Ig-like_fold"/>
</dbReference>
<dbReference type="Pfam" id="PF07654">
    <property type="entry name" value="C1-set"/>
    <property type="match status" value="1"/>
</dbReference>
<dbReference type="Ensembl" id="ENSMZET00005035961.1">
    <property type="protein sequence ID" value="ENSMZEP00005034725.1"/>
    <property type="gene ID" value="ENSMZEG00005025956.1"/>
</dbReference>
<dbReference type="InterPro" id="IPR037055">
    <property type="entry name" value="MHC_I-like_Ag-recog_sf"/>
</dbReference>
<evidence type="ECO:0000259" key="5">
    <source>
        <dbReference type="PROSITE" id="PS50835"/>
    </source>
</evidence>
<dbReference type="SUPFAM" id="SSF48726">
    <property type="entry name" value="Immunoglobulin"/>
    <property type="match status" value="1"/>
</dbReference>
<dbReference type="GO" id="GO:0009897">
    <property type="term" value="C:external side of plasma membrane"/>
    <property type="evidence" value="ECO:0007669"/>
    <property type="project" value="TreeGrafter"/>
</dbReference>
<name>A0A3P9DIZ1_9CICH</name>
<reference evidence="6" key="3">
    <citation type="submission" date="2025-09" db="UniProtKB">
        <authorList>
            <consortium name="Ensembl"/>
        </authorList>
    </citation>
    <scope>IDENTIFICATION</scope>
</reference>
<evidence type="ECO:0000313" key="7">
    <source>
        <dbReference type="Proteomes" id="UP000265160"/>
    </source>
</evidence>
<keyword evidence="3" id="KW-0472">Membrane</keyword>
<accession>A0A3P9DIZ1</accession>
<feature type="domain" description="Ig-like" evidence="5">
    <location>
        <begin position="199"/>
        <end position="273"/>
    </location>
</feature>
<comment type="similarity">
    <text evidence="2">Belongs to the MHC class I family.</text>
</comment>
<dbReference type="SUPFAM" id="SSF54452">
    <property type="entry name" value="MHC antigen-recognition domain"/>
    <property type="match status" value="1"/>
</dbReference>
<evidence type="ECO:0000256" key="1">
    <source>
        <dbReference type="ARBA" id="ARBA00023180"/>
    </source>
</evidence>
<dbReference type="GO" id="GO:0006955">
    <property type="term" value="P:immune response"/>
    <property type="evidence" value="ECO:0007669"/>
    <property type="project" value="TreeGrafter"/>
</dbReference>
<feature type="transmembrane region" description="Helical" evidence="3">
    <location>
        <begin position="301"/>
        <end position="325"/>
    </location>
</feature>
<evidence type="ECO:0000256" key="4">
    <source>
        <dbReference type="SAM" id="SignalP"/>
    </source>
</evidence>
<proteinExistence type="inferred from homology"/>
<dbReference type="FunFam" id="2.60.40.10:FF:000943">
    <property type="entry name" value="Classical MHC class I molecule, alpha-chain"/>
    <property type="match status" value="1"/>
</dbReference>
<dbReference type="InterPro" id="IPR011161">
    <property type="entry name" value="MHC_I-like_Ag-recog"/>
</dbReference>
<evidence type="ECO:0000256" key="2">
    <source>
        <dbReference type="RuleBase" id="RU004439"/>
    </source>
</evidence>
<organism evidence="6 7">
    <name type="scientific">Maylandia zebra</name>
    <name type="common">zebra mbuna</name>
    <dbReference type="NCBI Taxonomy" id="106582"/>
    <lineage>
        <taxon>Eukaryota</taxon>
        <taxon>Metazoa</taxon>
        <taxon>Chordata</taxon>
        <taxon>Craniata</taxon>
        <taxon>Vertebrata</taxon>
        <taxon>Euteleostomi</taxon>
        <taxon>Actinopterygii</taxon>
        <taxon>Neopterygii</taxon>
        <taxon>Teleostei</taxon>
        <taxon>Neoteleostei</taxon>
        <taxon>Acanthomorphata</taxon>
        <taxon>Ovalentaria</taxon>
        <taxon>Cichlomorphae</taxon>
        <taxon>Cichliformes</taxon>
        <taxon>Cichlidae</taxon>
        <taxon>African cichlids</taxon>
        <taxon>Pseudocrenilabrinae</taxon>
        <taxon>Haplochromini</taxon>
        <taxon>Maylandia</taxon>
        <taxon>Maylandia zebra complex</taxon>
    </lineage>
</organism>
<protein>
    <submittedName>
        <fullName evidence="6">Class I histocompatibility antigen, F10 alpha chain</fullName>
    </submittedName>
</protein>
<dbReference type="GO" id="GO:0005615">
    <property type="term" value="C:extracellular space"/>
    <property type="evidence" value="ECO:0007669"/>
    <property type="project" value="TreeGrafter"/>
</dbReference>
<reference evidence="6 7" key="1">
    <citation type="journal article" date="2014" name="Nature">
        <title>The genomic substrate for adaptive radiation in African cichlid fish.</title>
        <authorList>
            <person name="Brawand D."/>
            <person name="Wagner C.E."/>
            <person name="Li Y.I."/>
            <person name="Malinsky M."/>
            <person name="Keller I."/>
            <person name="Fan S."/>
            <person name="Simakov O."/>
            <person name="Ng A.Y."/>
            <person name="Lim Z.W."/>
            <person name="Bezault E."/>
            <person name="Turner-Maier J."/>
            <person name="Johnson J."/>
            <person name="Alcazar R."/>
            <person name="Noh H.J."/>
            <person name="Russell P."/>
            <person name="Aken B."/>
            <person name="Alfoldi J."/>
            <person name="Amemiya C."/>
            <person name="Azzouzi N."/>
            <person name="Baroiller J.F."/>
            <person name="Barloy-Hubler F."/>
            <person name="Berlin A."/>
            <person name="Bloomquist R."/>
            <person name="Carleton K.L."/>
            <person name="Conte M.A."/>
            <person name="D'Cotta H."/>
            <person name="Eshel O."/>
            <person name="Gaffney L."/>
            <person name="Galibert F."/>
            <person name="Gante H.F."/>
            <person name="Gnerre S."/>
            <person name="Greuter L."/>
            <person name="Guyon R."/>
            <person name="Haddad N.S."/>
            <person name="Haerty W."/>
            <person name="Harris R.M."/>
            <person name="Hofmann H.A."/>
            <person name="Hourlier T."/>
            <person name="Hulata G."/>
            <person name="Jaffe D.B."/>
            <person name="Lara M."/>
            <person name="Lee A.P."/>
            <person name="MacCallum I."/>
            <person name="Mwaiko S."/>
            <person name="Nikaido M."/>
            <person name="Nishihara H."/>
            <person name="Ozouf-Costaz C."/>
            <person name="Penman D.J."/>
            <person name="Przybylski D."/>
            <person name="Rakotomanga M."/>
            <person name="Renn S.C.P."/>
            <person name="Ribeiro F.J."/>
            <person name="Ron M."/>
            <person name="Salzburger W."/>
            <person name="Sanchez-Pulido L."/>
            <person name="Santos M.E."/>
            <person name="Searle S."/>
            <person name="Sharpe T."/>
            <person name="Swofford R."/>
            <person name="Tan F.J."/>
            <person name="Williams L."/>
            <person name="Young S."/>
            <person name="Yin S."/>
            <person name="Okada N."/>
            <person name="Kocher T.D."/>
            <person name="Miska E.A."/>
            <person name="Lander E.S."/>
            <person name="Venkatesh B."/>
            <person name="Fernald R.D."/>
            <person name="Meyer A."/>
            <person name="Ponting C.P."/>
            <person name="Streelman J.T."/>
            <person name="Lindblad-Toh K."/>
            <person name="Seehausen O."/>
            <person name="Di Palma F."/>
        </authorList>
    </citation>
    <scope>NUCLEOTIDE SEQUENCE</scope>
</reference>
<dbReference type="Gene3D" id="3.30.500.10">
    <property type="entry name" value="MHC class I-like antigen recognition-like"/>
    <property type="match status" value="1"/>
</dbReference>
<dbReference type="GeneTree" id="ENSGT01120000271828"/>
<feature type="signal peptide" evidence="4">
    <location>
        <begin position="1"/>
        <end position="20"/>
    </location>
</feature>
<feature type="chain" id="PRO_5017953084" evidence="4">
    <location>
        <begin position="21"/>
        <end position="345"/>
    </location>
</feature>
<keyword evidence="4" id="KW-0732">Signal</keyword>
<keyword evidence="3" id="KW-1133">Transmembrane helix</keyword>
<dbReference type="InterPro" id="IPR001039">
    <property type="entry name" value="MHC_I_a_a1/a2"/>
</dbReference>
<dbReference type="PRINTS" id="PR01638">
    <property type="entry name" value="MHCCLASSI"/>
</dbReference>
<sequence length="345" mass="39496">IKCFLILLCVLFSCATVTHLLQYFYTASSGIPHFPEFVTVGVLDGQPFTYYDSKIKKESPKQDWMAKSEGALYWDRQTRASIADEQIFKGNIEFVKQRLNETGGVHVYQEMYGCEWDTETNNVTGYDQLGYDGEDLLAFDLKTETWIAPKQQAVITKQKYDSDRALSARQKNYFTHICPEWLKKYLNYSGSSLRRTVLPSVSFLQKSSSSPITCHATGFYPHKAKLFWRKDGKELHEGVNRGEILPNNDGTLQISADLDLSSVKPEDWRSYDCMFQLCGVNKDIITRLDRAVIRTNEGNSLFMIIHMILALGVLAVITVIVFIIYKKKTAVENREVQEKIIPYEA</sequence>
<keyword evidence="3" id="KW-0812">Transmembrane</keyword>
<reference evidence="6" key="2">
    <citation type="submission" date="2025-08" db="UniProtKB">
        <authorList>
            <consortium name="Ensembl"/>
        </authorList>
    </citation>
    <scope>IDENTIFICATION</scope>
</reference>
<dbReference type="Pfam" id="PF00129">
    <property type="entry name" value="MHC_I"/>
    <property type="match status" value="1"/>
</dbReference>
<dbReference type="STRING" id="106582.ENSMZEP00005034725"/>
<evidence type="ECO:0000313" key="6">
    <source>
        <dbReference type="Ensembl" id="ENSMZEP00005034725.1"/>
    </source>
</evidence>